<keyword evidence="4" id="KW-1185">Reference proteome</keyword>
<accession>A0ABY0P0U2</accession>
<evidence type="ECO:0000259" key="2">
    <source>
        <dbReference type="Pfam" id="PF08239"/>
    </source>
</evidence>
<dbReference type="EMBL" id="FNBZ01000004">
    <property type="protein sequence ID" value="SDG60180.1"/>
    <property type="molecule type" value="Genomic_DNA"/>
</dbReference>
<dbReference type="Gene3D" id="2.30.30.40">
    <property type="entry name" value="SH3 Domains"/>
    <property type="match status" value="1"/>
</dbReference>
<evidence type="ECO:0000313" key="3">
    <source>
        <dbReference type="EMBL" id="SDG60180.1"/>
    </source>
</evidence>
<feature type="domain" description="SH3b" evidence="2">
    <location>
        <begin position="32"/>
        <end position="83"/>
    </location>
</feature>
<proteinExistence type="predicted"/>
<feature type="signal peptide" evidence="1">
    <location>
        <begin position="1"/>
        <end position="23"/>
    </location>
</feature>
<evidence type="ECO:0000256" key="1">
    <source>
        <dbReference type="SAM" id="SignalP"/>
    </source>
</evidence>
<comment type="caution">
    <text evidence="3">The sequence shown here is derived from an EMBL/GenBank/DDBJ whole genome shotgun (WGS) entry which is preliminary data.</text>
</comment>
<organism evidence="3 4">
    <name type="scientific">Bosea robiniae</name>
    <dbReference type="NCBI Taxonomy" id="1036780"/>
    <lineage>
        <taxon>Bacteria</taxon>
        <taxon>Pseudomonadati</taxon>
        <taxon>Pseudomonadota</taxon>
        <taxon>Alphaproteobacteria</taxon>
        <taxon>Hyphomicrobiales</taxon>
        <taxon>Boseaceae</taxon>
        <taxon>Bosea</taxon>
    </lineage>
</organism>
<keyword evidence="1" id="KW-0732">Signal</keyword>
<gene>
    <name evidence="3" type="ORF">SAMN05421844_104459</name>
</gene>
<sequence>MNRFITNLVVLAATALLPATAQAASPARAVNTVNLRAGPGTHYPAIVTVPAGTRITTFGCIANYSWCDVAWGPNRGWMAASMIQLFHAGRPVAVTPAVIAGAGLAIVAFNRAYWATHYPAQPWYGAWHRYYGRPHPAPVGRVSGATCGPNACGYGVIRRSPYGTTVRHGRITRP</sequence>
<feature type="chain" id="PRO_5047153292" evidence="1">
    <location>
        <begin position="24"/>
        <end position="174"/>
    </location>
</feature>
<reference evidence="3 4" key="1">
    <citation type="submission" date="2016-10" db="EMBL/GenBank/DDBJ databases">
        <authorList>
            <person name="Varghese N."/>
            <person name="Submissions S."/>
        </authorList>
    </citation>
    <scope>NUCLEOTIDE SEQUENCE [LARGE SCALE GENOMIC DNA]</scope>
    <source>
        <strain evidence="3 4">DSM 26672</strain>
    </source>
</reference>
<dbReference type="Pfam" id="PF08239">
    <property type="entry name" value="SH3_3"/>
    <property type="match status" value="1"/>
</dbReference>
<protein>
    <submittedName>
        <fullName evidence="3">Uncharacterized conserved protein YraI</fullName>
    </submittedName>
</protein>
<dbReference type="RefSeq" id="WP_091857556.1">
    <property type="nucleotide sequence ID" value="NZ_FNBZ01000004.1"/>
</dbReference>
<name>A0ABY0P0U2_9HYPH</name>
<evidence type="ECO:0000313" key="4">
    <source>
        <dbReference type="Proteomes" id="UP000199468"/>
    </source>
</evidence>
<dbReference type="Proteomes" id="UP000199468">
    <property type="component" value="Unassembled WGS sequence"/>
</dbReference>
<dbReference type="InterPro" id="IPR003646">
    <property type="entry name" value="SH3-like_bac-type"/>
</dbReference>